<evidence type="ECO:0008006" key="3">
    <source>
        <dbReference type="Google" id="ProtNLM"/>
    </source>
</evidence>
<proteinExistence type="predicted"/>
<gene>
    <name evidence="2" type="ORF">D5086_0000159530</name>
</gene>
<feature type="transmembrane region" description="Helical" evidence="1">
    <location>
        <begin position="48"/>
        <end position="70"/>
    </location>
</feature>
<comment type="caution">
    <text evidence="2">The sequence shown here is derived from an EMBL/GenBank/DDBJ whole genome shotgun (WGS) entry which is preliminary data.</text>
</comment>
<dbReference type="EMBL" id="RCHU01000521">
    <property type="protein sequence ID" value="TKS02793.1"/>
    <property type="molecule type" value="Genomic_DNA"/>
</dbReference>
<protein>
    <recommendedName>
        <fullName evidence="3">DUF4283 domain-containing protein</fullName>
    </recommendedName>
</protein>
<organism evidence="2">
    <name type="scientific">Populus alba</name>
    <name type="common">White poplar</name>
    <dbReference type="NCBI Taxonomy" id="43335"/>
    <lineage>
        <taxon>Eukaryota</taxon>
        <taxon>Viridiplantae</taxon>
        <taxon>Streptophyta</taxon>
        <taxon>Embryophyta</taxon>
        <taxon>Tracheophyta</taxon>
        <taxon>Spermatophyta</taxon>
        <taxon>Magnoliopsida</taxon>
        <taxon>eudicotyledons</taxon>
        <taxon>Gunneridae</taxon>
        <taxon>Pentapetalae</taxon>
        <taxon>rosids</taxon>
        <taxon>fabids</taxon>
        <taxon>Malpighiales</taxon>
        <taxon>Salicaceae</taxon>
        <taxon>Saliceae</taxon>
        <taxon>Populus</taxon>
    </lineage>
</organism>
<feature type="transmembrane region" description="Helical" evidence="1">
    <location>
        <begin position="165"/>
        <end position="190"/>
    </location>
</feature>
<evidence type="ECO:0000313" key="2">
    <source>
        <dbReference type="EMBL" id="TKS02793.1"/>
    </source>
</evidence>
<reference evidence="2" key="1">
    <citation type="submission" date="2018-10" db="EMBL/GenBank/DDBJ databases">
        <title>Population genomic analysis revealed the cold adaptation of white poplar.</title>
        <authorList>
            <person name="Liu Y.-J."/>
        </authorList>
    </citation>
    <scope>NUCLEOTIDE SEQUENCE [LARGE SCALE GENOMIC DNA]</scope>
    <source>
        <strain evidence="2">PAL-ZL1</strain>
    </source>
</reference>
<name>A0A4U5PYV2_POPAL</name>
<keyword evidence="1" id="KW-0472">Membrane</keyword>
<sequence length="283" mass="30797">MLVWVCFRNLPLKCWSSICLFKLASVLGKPIHYDEPTTSMNRLSYARVLIEVGLLVDLPTFINLVLPIGLPLSQQVMYEYLPRFCKQCRVLGHTNSTCTKVEAWLGNSGGKPSTSPNVVHVFDDPLHIVVTYVEPLRRQYLTRSRVAASTSFGQQGRPDGVGLSFSVGAILVCFFLALLLSVAGHLCWCIACLLPQLLLCAAVLVESLICSLACCLAGVSSWHFVFSVLLAISCVGALLACLLSCYYGCVVVLVEVGYGVRFAGMVEGPIGTALVVVVCWSWL</sequence>
<dbReference type="PANTHER" id="PTHR31286:SF168">
    <property type="entry name" value="DUF4283 DOMAIN-CONTAINING PROTEIN"/>
    <property type="match status" value="1"/>
</dbReference>
<dbReference type="AlphaFoldDB" id="A0A4U5PYV2"/>
<dbReference type="STRING" id="43335.A0A4U5PYV2"/>
<dbReference type="PANTHER" id="PTHR31286">
    <property type="entry name" value="GLYCINE-RICH CELL WALL STRUCTURAL PROTEIN 1.8-LIKE"/>
    <property type="match status" value="1"/>
</dbReference>
<accession>A0A4U5PYV2</accession>
<keyword evidence="1" id="KW-1133">Transmembrane helix</keyword>
<evidence type="ECO:0000256" key="1">
    <source>
        <dbReference type="SAM" id="Phobius"/>
    </source>
</evidence>
<dbReference type="InterPro" id="IPR040256">
    <property type="entry name" value="At4g02000-like"/>
</dbReference>
<feature type="transmembrane region" description="Helical" evidence="1">
    <location>
        <begin position="225"/>
        <end position="254"/>
    </location>
</feature>
<keyword evidence="1" id="KW-0812">Transmembrane</keyword>
<feature type="transmembrane region" description="Helical" evidence="1">
    <location>
        <begin position="197"/>
        <end position="219"/>
    </location>
</feature>